<dbReference type="InterPro" id="IPR036397">
    <property type="entry name" value="RNaseH_sf"/>
</dbReference>
<evidence type="ECO:0008006" key="3">
    <source>
        <dbReference type="Google" id="ProtNLM"/>
    </source>
</evidence>
<proteinExistence type="predicted"/>
<sequence>MEEVHNTHLLPRLPWPALSPNLNPIEEVWRYMKEEISSLQPAQGARRQWKMPFGLFGLNLQIPRFRPLSIQCLFASKQYLLQGGHTHF</sequence>
<dbReference type="Proteomes" id="UP000244722">
    <property type="component" value="Unassembled WGS sequence"/>
</dbReference>
<gene>
    <name evidence="1" type="ORF">B9Z19DRAFT_1011063</name>
</gene>
<accession>A0A2T6Z9X6</accession>
<dbReference type="AlphaFoldDB" id="A0A2T6Z9X6"/>
<reference evidence="1 2" key="1">
    <citation type="submission" date="2017-04" db="EMBL/GenBank/DDBJ databases">
        <title>Draft genome sequence of Tuber borchii Vittad., a whitish edible truffle.</title>
        <authorList>
            <consortium name="DOE Joint Genome Institute"/>
            <person name="Murat C."/>
            <person name="Kuo A."/>
            <person name="Barry K.W."/>
            <person name="Clum A."/>
            <person name="Dockter R.B."/>
            <person name="Fauchery L."/>
            <person name="Iotti M."/>
            <person name="Kohler A."/>
            <person name="Labutti K."/>
            <person name="Lindquist E.A."/>
            <person name="Lipzen A."/>
            <person name="Ohm R.A."/>
            <person name="Wang M."/>
            <person name="Grigoriev I.V."/>
            <person name="Zambonelli A."/>
            <person name="Martin F.M."/>
        </authorList>
    </citation>
    <scope>NUCLEOTIDE SEQUENCE [LARGE SCALE GENOMIC DNA]</scope>
    <source>
        <strain evidence="1 2">Tbo3840</strain>
    </source>
</reference>
<dbReference type="EMBL" id="NESQ01000586">
    <property type="protein sequence ID" value="PUU72300.1"/>
    <property type="molecule type" value="Genomic_DNA"/>
</dbReference>
<dbReference type="Gene3D" id="3.30.420.10">
    <property type="entry name" value="Ribonuclease H-like superfamily/Ribonuclease H"/>
    <property type="match status" value="1"/>
</dbReference>
<evidence type="ECO:0000313" key="2">
    <source>
        <dbReference type="Proteomes" id="UP000244722"/>
    </source>
</evidence>
<name>A0A2T6Z9X6_TUBBO</name>
<dbReference type="OrthoDB" id="5427826at2759"/>
<evidence type="ECO:0000313" key="1">
    <source>
        <dbReference type="EMBL" id="PUU72300.1"/>
    </source>
</evidence>
<protein>
    <recommendedName>
        <fullName evidence="3">Tc1-like transposase DDE domain-containing protein</fullName>
    </recommendedName>
</protein>
<organism evidence="1 2">
    <name type="scientific">Tuber borchii</name>
    <name type="common">White truffle</name>
    <dbReference type="NCBI Taxonomy" id="42251"/>
    <lineage>
        <taxon>Eukaryota</taxon>
        <taxon>Fungi</taxon>
        <taxon>Dikarya</taxon>
        <taxon>Ascomycota</taxon>
        <taxon>Pezizomycotina</taxon>
        <taxon>Pezizomycetes</taxon>
        <taxon>Pezizales</taxon>
        <taxon>Tuberaceae</taxon>
        <taxon>Tuber</taxon>
    </lineage>
</organism>
<dbReference type="GO" id="GO:0003676">
    <property type="term" value="F:nucleic acid binding"/>
    <property type="evidence" value="ECO:0007669"/>
    <property type="project" value="InterPro"/>
</dbReference>
<comment type="caution">
    <text evidence="1">The sequence shown here is derived from an EMBL/GenBank/DDBJ whole genome shotgun (WGS) entry which is preliminary data.</text>
</comment>
<keyword evidence="2" id="KW-1185">Reference proteome</keyword>